<dbReference type="Proteomes" id="UP000494249">
    <property type="component" value="Unassembled WGS sequence"/>
</dbReference>
<dbReference type="EMBL" id="CADIKB010000007">
    <property type="protein sequence ID" value="CAB3674608.1"/>
    <property type="molecule type" value="Genomic_DNA"/>
</dbReference>
<evidence type="ECO:0000313" key="2">
    <source>
        <dbReference type="Proteomes" id="UP000494249"/>
    </source>
</evidence>
<dbReference type="PANTHER" id="PTHR40266">
    <property type="entry name" value="TOXIN HIGB-1"/>
    <property type="match status" value="1"/>
</dbReference>
<organism evidence="1 2">
    <name type="scientific">Paraburkholderia phenoliruptrix</name>
    <dbReference type="NCBI Taxonomy" id="252970"/>
    <lineage>
        <taxon>Bacteria</taxon>
        <taxon>Pseudomonadati</taxon>
        <taxon>Pseudomonadota</taxon>
        <taxon>Betaproteobacteria</taxon>
        <taxon>Burkholderiales</taxon>
        <taxon>Burkholderiaceae</taxon>
        <taxon>Paraburkholderia</taxon>
    </lineage>
</organism>
<sequence>MNTLPRHIQALAYHKLLMIDAAESIYSLHAPPGNRLEALQGQRSGQWSIRVNAQWRICFHFIDGEALNVEIVDYH</sequence>
<dbReference type="AlphaFoldDB" id="A0A6J5AQF2"/>
<evidence type="ECO:0000313" key="1">
    <source>
        <dbReference type="EMBL" id="CAB3674608.1"/>
    </source>
</evidence>
<accession>A0A6J5AQF2</accession>
<dbReference type="InterPro" id="IPR035093">
    <property type="entry name" value="RelE/ParE_toxin_dom_sf"/>
</dbReference>
<dbReference type="InterPro" id="IPR007711">
    <property type="entry name" value="HigB-1"/>
</dbReference>
<dbReference type="Pfam" id="PF05015">
    <property type="entry name" value="HigB-like_toxin"/>
    <property type="match status" value="1"/>
</dbReference>
<name>A0A6J5AQF2_9BURK</name>
<dbReference type="SUPFAM" id="SSF143011">
    <property type="entry name" value="RelE-like"/>
    <property type="match status" value="1"/>
</dbReference>
<reference evidence="1 2" key="1">
    <citation type="submission" date="2020-04" db="EMBL/GenBank/DDBJ databases">
        <authorList>
            <person name="De Canck E."/>
        </authorList>
    </citation>
    <scope>NUCLEOTIDE SEQUENCE [LARGE SCALE GENOMIC DNA]</scope>
    <source>
        <strain evidence="1 2">LMG 22037</strain>
    </source>
</reference>
<dbReference type="Gene3D" id="3.30.2310.20">
    <property type="entry name" value="RelE-like"/>
    <property type="match status" value="1"/>
</dbReference>
<protein>
    <submittedName>
        <fullName evidence="1">Toxin HigB-1</fullName>
    </submittedName>
</protein>
<dbReference type="PANTHER" id="PTHR40266:SF2">
    <property type="entry name" value="TOXIN HIGB-1"/>
    <property type="match status" value="1"/>
</dbReference>
<gene>
    <name evidence="1" type="primary">higB-1</name>
    <name evidence="1" type="ORF">LMG22037_02130</name>
</gene>
<proteinExistence type="predicted"/>